<evidence type="ECO:0000313" key="2">
    <source>
        <dbReference type="Proteomes" id="UP000593567"/>
    </source>
</evidence>
<name>A0A7J7JQT8_BUGNE</name>
<accession>A0A7J7JQT8</accession>
<evidence type="ECO:0000313" key="1">
    <source>
        <dbReference type="EMBL" id="KAF6028004.1"/>
    </source>
</evidence>
<dbReference type="Proteomes" id="UP000593567">
    <property type="component" value="Unassembled WGS sequence"/>
</dbReference>
<dbReference type="AlphaFoldDB" id="A0A7J7JQT8"/>
<sequence length="107" mass="12333">MFRTLFLHLRKYLTQSWPHEGQGLILLSDTLSHVWVVLILSYLYLGATGVDRIWDISAGINAHGTVLLLERRQRFPLGQNTSFFTPSRKKSKFHYSVELKTVKMGSI</sequence>
<proteinExistence type="predicted"/>
<dbReference type="EMBL" id="VXIV02001999">
    <property type="protein sequence ID" value="KAF6028004.1"/>
    <property type="molecule type" value="Genomic_DNA"/>
</dbReference>
<gene>
    <name evidence="1" type="ORF">EB796_013689</name>
</gene>
<protein>
    <submittedName>
        <fullName evidence="1">Uncharacterized protein</fullName>
    </submittedName>
</protein>
<organism evidence="1 2">
    <name type="scientific">Bugula neritina</name>
    <name type="common">Brown bryozoan</name>
    <name type="synonym">Sertularia neritina</name>
    <dbReference type="NCBI Taxonomy" id="10212"/>
    <lineage>
        <taxon>Eukaryota</taxon>
        <taxon>Metazoa</taxon>
        <taxon>Spiralia</taxon>
        <taxon>Lophotrochozoa</taxon>
        <taxon>Bryozoa</taxon>
        <taxon>Gymnolaemata</taxon>
        <taxon>Cheilostomatida</taxon>
        <taxon>Flustrina</taxon>
        <taxon>Buguloidea</taxon>
        <taxon>Bugulidae</taxon>
        <taxon>Bugula</taxon>
    </lineage>
</organism>
<reference evidence="1" key="1">
    <citation type="submission" date="2020-06" db="EMBL/GenBank/DDBJ databases">
        <title>Draft genome of Bugula neritina, a colonial animal packing powerful symbionts and potential medicines.</title>
        <authorList>
            <person name="Rayko M."/>
        </authorList>
    </citation>
    <scope>NUCLEOTIDE SEQUENCE [LARGE SCALE GENOMIC DNA]</scope>
    <source>
        <strain evidence="1">Kwan_BN1</strain>
    </source>
</reference>
<comment type="caution">
    <text evidence="1">The sequence shown here is derived from an EMBL/GenBank/DDBJ whole genome shotgun (WGS) entry which is preliminary data.</text>
</comment>
<keyword evidence="2" id="KW-1185">Reference proteome</keyword>